<keyword evidence="1" id="KW-0175">Coiled coil</keyword>
<evidence type="ECO:0000313" key="4">
    <source>
        <dbReference type="EMBL" id="AQQ75474.1"/>
    </source>
</evidence>
<dbReference type="Gene3D" id="1.20.5.340">
    <property type="match status" value="1"/>
</dbReference>
<accession>A0A1S5Y2Z2</accession>
<dbReference type="InterPro" id="IPR025925">
    <property type="entry name" value="PPC89_CLD"/>
</dbReference>
<proteinExistence type="predicted"/>
<dbReference type="EMBL" id="KY229234">
    <property type="protein sequence ID" value="AQQ75474.1"/>
    <property type="molecule type" value="Genomic_DNA"/>
</dbReference>
<keyword evidence="2" id="KW-0812">Transmembrane</keyword>
<protein>
    <submittedName>
        <fullName evidence="4">Prefoldin</fullName>
    </submittedName>
</protein>
<keyword evidence="2" id="KW-0472">Membrane</keyword>
<gene>
    <name evidence="4" type="ORF">JdFRA1000001_41</name>
</gene>
<evidence type="ECO:0000256" key="1">
    <source>
        <dbReference type="SAM" id="Coils"/>
    </source>
</evidence>
<evidence type="ECO:0000256" key="2">
    <source>
        <dbReference type="SAM" id="Phobius"/>
    </source>
</evidence>
<dbReference type="Pfam" id="PF14197">
    <property type="entry name" value="Cep57_CLD_2"/>
    <property type="match status" value="1"/>
</dbReference>
<feature type="transmembrane region" description="Helical" evidence="2">
    <location>
        <begin position="12"/>
        <end position="31"/>
    </location>
</feature>
<evidence type="ECO:0000259" key="3">
    <source>
        <dbReference type="Pfam" id="PF14197"/>
    </source>
</evidence>
<keyword evidence="2" id="KW-1133">Transmembrane helix</keyword>
<feature type="domain" description="PPC89 centrosome localisation" evidence="3">
    <location>
        <begin position="33"/>
        <end position="81"/>
    </location>
</feature>
<organism evidence="4">
    <name type="scientific">uncultured archaeal virus</name>
    <dbReference type="NCBI Taxonomy" id="1960247"/>
    <lineage>
        <taxon>Viruses</taxon>
        <taxon>environmental samples</taxon>
    </lineage>
</organism>
<dbReference type="SUPFAM" id="SSF46579">
    <property type="entry name" value="Prefoldin"/>
    <property type="match status" value="1"/>
</dbReference>
<reference evidence="4" key="1">
    <citation type="journal article" date="2017" name="MBio">
        <title>Viruses in the Oceanic Basement.</title>
        <authorList>
            <person name="Nigro O.D."/>
            <person name="Jungbluth S.P."/>
            <person name="Steward G.F."/>
            <person name="Rappe M.S."/>
        </authorList>
    </citation>
    <scope>NUCLEOTIDE SEQUENCE</scope>
    <source>
        <strain evidence="4">JdFRA1000001</strain>
    </source>
</reference>
<sequence>MSEGAKGSRIVTVILVVLVVALLALSGYLYMKNIQLSEDIAKLQVEVQTLTSEKQSLQSQLQQLISENNQLKSEVSSLQSQISVLNDQIYTLQRVVNLEVSEAWYSDETFNLPALTYMPYTLYPGRAGYFILTFTATQNITITVDGYYEGYRYHLEWNLAHGTIIIPVLPGRVEISFHNFNWFSGVTVTFDLTYVY</sequence>
<feature type="coiled-coil region" evidence="1">
    <location>
        <begin position="33"/>
        <end position="88"/>
    </location>
</feature>
<name>A0A1S5Y2Z2_9VIRU</name>